<dbReference type="AlphaFoldDB" id="A0A316UK07"/>
<organism evidence="3 4">
    <name type="scientific">Jaminaea rosea</name>
    <dbReference type="NCBI Taxonomy" id="1569628"/>
    <lineage>
        <taxon>Eukaryota</taxon>
        <taxon>Fungi</taxon>
        <taxon>Dikarya</taxon>
        <taxon>Basidiomycota</taxon>
        <taxon>Ustilaginomycotina</taxon>
        <taxon>Exobasidiomycetes</taxon>
        <taxon>Microstromatales</taxon>
        <taxon>Microstromatales incertae sedis</taxon>
        <taxon>Jaminaea</taxon>
    </lineage>
</organism>
<dbReference type="EMBL" id="KZ819675">
    <property type="protein sequence ID" value="PWN25559.1"/>
    <property type="molecule type" value="Genomic_DNA"/>
</dbReference>
<accession>A0A316UK07</accession>
<dbReference type="Gene3D" id="3.40.50.1820">
    <property type="entry name" value="alpha/beta hydrolase"/>
    <property type="match status" value="1"/>
</dbReference>
<evidence type="ECO:0000256" key="1">
    <source>
        <dbReference type="SAM" id="MobiDB-lite"/>
    </source>
</evidence>
<dbReference type="PANTHER" id="PTHR11614">
    <property type="entry name" value="PHOSPHOLIPASE-RELATED"/>
    <property type="match status" value="1"/>
</dbReference>
<dbReference type="RefSeq" id="XP_025360171.1">
    <property type="nucleotide sequence ID" value="XM_025506859.1"/>
</dbReference>
<dbReference type="InterPro" id="IPR022742">
    <property type="entry name" value="Hydrolase_4"/>
</dbReference>
<dbReference type="Pfam" id="PF12146">
    <property type="entry name" value="Hydrolase_4"/>
    <property type="match status" value="1"/>
</dbReference>
<name>A0A316UK07_9BASI</name>
<feature type="region of interest" description="Disordered" evidence="1">
    <location>
        <begin position="1"/>
        <end position="21"/>
    </location>
</feature>
<evidence type="ECO:0000313" key="3">
    <source>
        <dbReference type="EMBL" id="PWN25559.1"/>
    </source>
</evidence>
<proteinExistence type="predicted"/>
<dbReference type="OrthoDB" id="10249433at2759"/>
<sequence>MAGNQHVSIPVDPSSAGTSSEGIIKAPDGLDLYFKRYHPSSPSPPALSVVFVHGFVEYIARYEAAFPAFSARGIELIAFDQRGFGQTAQKAPGGWGKHYTTTNWPQQFMDVQAVVVEQRKYLDDKFGRDKVPIYLLGHSMGGGISIAVFTRDASSPEHKDLEQLRTIVKGVAASSPWLTLTKPAPSVITALAPYLIKVFPNLKYPVDLKAEELTRDPAGQEAWRKDPMIQPWVKAVSAFGPLKGGEDIVANKWKNWDTSKPLLIAHGEDDGVTSYKGSNTLVKKIQEGVQGANVEYKGFEGGKHEMMFDLDKEQFTNYIIDWLHKQAAEGVKTQAA</sequence>
<evidence type="ECO:0000313" key="4">
    <source>
        <dbReference type="Proteomes" id="UP000245884"/>
    </source>
</evidence>
<dbReference type="InterPro" id="IPR051044">
    <property type="entry name" value="MAG_DAG_Lipase"/>
</dbReference>
<dbReference type="GeneID" id="37028682"/>
<dbReference type="SUPFAM" id="SSF53474">
    <property type="entry name" value="alpha/beta-Hydrolases"/>
    <property type="match status" value="1"/>
</dbReference>
<protein>
    <submittedName>
        <fullName evidence="3">Alpha/beta-hydrolase</fullName>
    </submittedName>
</protein>
<dbReference type="Proteomes" id="UP000245884">
    <property type="component" value="Unassembled WGS sequence"/>
</dbReference>
<keyword evidence="4" id="KW-1185">Reference proteome</keyword>
<evidence type="ECO:0000259" key="2">
    <source>
        <dbReference type="Pfam" id="PF12146"/>
    </source>
</evidence>
<dbReference type="STRING" id="1569628.A0A316UK07"/>
<gene>
    <name evidence="3" type="ORF">BDZ90DRAFT_234004</name>
</gene>
<feature type="domain" description="Serine aminopeptidase S33" evidence="2">
    <location>
        <begin position="45"/>
        <end position="311"/>
    </location>
</feature>
<dbReference type="InterPro" id="IPR029058">
    <property type="entry name" value="AB_hydrolase_fold"/>
</dbReference>
<dbReference type="GO" id="GO:0016787">
    <property type="term" value="F:hydrolase activity"/>
    <property type="evidence" value="ECO:0007669"/>
    <property type="project" value="UniProtKB-KW"/>
</dbReference>
<keyword evidence="3" id="KW-0378">Hydrolase</keyword>
<reference evidence="3 4" key="1">
    <citation type="journal article" date="2018" name="Mol. Biol. Evol.">
        <title>Broad Genomic Sampling Reveals a Smut Pathogenic Ancestry of the Fungal Clade Ustilaginomycotina.</title>
        <authorList>
            <person name="Kijpornyongpan T."/>
            <person name="Mondo S.J."/>
            <person name="Barry K."/>
            <person name="Sandor L."/>
            <person name="Lee J."/>
            <person name="Lipzen A."/>
            <person name="Pangilinan J."/>
            <person name="LaButti K."/>
            <person name="Hainaut M."/>
            <person name="Henrissat B."/>
            <person name="Grigoriev I.V."/>
            <person name="Spatafora J.W."/>
            <person name="Aime M.C."/>
        </authorList>
    </citation>
    <scope>NUCLEOTIDE SEQUENCE [LARGE SCALE GENOMIC DNA]</scope>
    <source>
        <strain evidence="3 4">MCA 5214</strain>
    </source>
</reference>